<organism evidence="1 2">
    <name type="scientific">Trichonephila clavata</name>
    <name type="common">Joro spider</name>
    <name type="synonym">Nephila clavata</name>
    <dbReference type="NCBI Taxonomy" id="2740835"/>
    <lineage>
        <taxon>Eukaryota</taxon>
        <taxon>Metazoa</taxon>
        <taxon>Ecdysozoa</taxon>
        <taxon>Arthropoda</taxon>
        <taxon>Chelicerata</taxon>
        <taxon>Arachnida</taxon>
        <taxon>Araneae</taxon>
        <taxon>Araneomorphae</taxon>
        <taxon>Entelegynae</taxon>
        <taxon>Araneoidea</taxon>
        <taxon>Nephilidae</taxon>
        <taxon>Trichonephila</taxon>
    </lineage>
</organism>
<dbReference type="Proteomes" id="UP000887116">
    <property type="component" value="Unassembled WGS sequence"/>
</dbReference>
<gene>
    <name evidence="1" type="ORF">TNCT_428741</name>
</gene>
<proteinExistence type="predicted"/>
<comment type="caution">
    <text evidence="1">The sequence shown here is derived from an EMBL/GenBank/DDBJ whole genome shotgun (WGS) entry which is preliminary data.</text>
</comment>
<reference evidence="1" key="1">
    <citation type="submission" date="2020-07" db="EMBL/GenBank/DDBJ databases">
        <title>Multicomponent nature underlies the extraordinary mechanical properties of spider dragline silk.</title>
        <authorList>
            <person name="Kono N."/>
            <person name="Nakamura H."/>
            <person name="Mori M."/>
            <person name="Yoshida Y."/>
            <person name="Ohtoshi R."/>
            <person name="Malay A.D."/>
            <person name="Moran D.A.P."/>
            <person name="Tomita M."/>
            <person name="Numata K."/>
            <person name="Arakawa K."/>
        </authorList>
    </citation>
    <scope>NUCLEOTIDE SEQUENCE</scope>
</reference>
<evidence type="ECO:0000313" key="2">
    <source>
        <dbReference type="Proteomes" id="UP000887116"/>
    </source>
</evidence>
<sequence length="111" mass="12960">MHLLQRISRTVSRVCYVFSKVNALRSPYDRTDVGATTDWSDDKNDATVDIVFETSHHRHHHRDEMACRWNSFLSHECSSKRFTAVSACKARSQRRNKFEILLVFAVAFLQD</sequence>
<evidence type="ECO:0000313" key="1">
    <source>
        <dbReference type="EMBL" id="GFQ96207.1"/>
    </source>
</evidence>
<dbReference type="EMBL" id="BMAO01034393">
    <property type="protein sequence ID" value="GFQ96207.1"/>
    <property type="molecule type" value="Genomic_DNA"/>
</dbReference>
<keyword evidence="2" id="KW-1185">Reference proteome</keyword>
<protein>
    <submittedName>
        <fullName evidence="1">Uncharacterized protein</fullName>
    </submittedName>
</protein>
<accession>A0A8X6G5M0</accession>
<name>A0A8X6G5M0_TRICU</name>
<dbReference type="AlphaFoldDB" id="A0A8X6G5M0"/>